<protein>
    <submittedName>
        <fullName evidence="1">3885_t:CDS:1</fullName>
    </submittedName>
</protein>
<name>A0A9N8WDW4_9GLOM</name>
<evidence type="ECO:0000313" key="1">
    <source>
        <dbReference type="EMBL" id="CAG8479994.1"/>
    </source>
</evidence>
<comment type="caution">
    <text evidence="1">The sequence shown here is derived from an EMBL/GenBank/DDBJ whole genome shotgun (WGS) entry which is preliminary data.</text>
</comment>
<gene>
    <name evidence="1" type="ORF">AMORRO_LOCUS2261</name>
</gene>
<dbReference type="Proteomes" id="UP000789342">
    <property type="component" value="Unassembled WGS sequence"/>
</dbReference>
<dbReference type="AlphaFoldDB" id="A0A9N8WDW4"/>
<reference evidence="1" key="1">
    <citation type="submission" date="2021-06" db="EMBL/GenBank/DDBJ databases">
        <authorList>
            <person name="Kallberg Y."/>
            <person name="Tangrot J."/>
            <person name="Rosling A."/>
        </authorList>
    </citation>
    <scope>NUCLEOTIDE SEQUENCE</scope>
    <source>
        <strain evidence="1">CL551</strain>
    </source>
</reference>
<dbReference type="OrthoDB" id="10550372at2759"/>
<evidence type="ECO:0000313" key="2">
    <source>
        <dbReference type="Proteomes" id="UP000789342"/>
    </source>
</evidence>
<keyword evidence="2" id="KW-1185">Reference proteome</keyword>
<dbReference type="EMBL" id="CAJVPV010000933">
    <property type="protein sequence ID" value="CAG8479994.1"/>
    <property type="molecule type" value="Genomic_DNA"/>
</dbReference>
<sequence>CRCVVAEQRTIQRSAPTDHTIFSTAHYVATQLSTDRHRRYVVAMGRTIQRNAPTDQTILSTKH</sequence>
<organism evidence="1 2">
    <name type="scientific">Acaulospora morrowiae</name>
    <dbReference type="NCBI Taxonomy" id="94023"/>
    <lineage>
        <taxon>Eukaryota</taxon>
        <taxon>Fungi</taxon>
        <taxon>Fungi incertae sedis</taxon>
        <taxon>Mucoromycota</taxon>
        <taxon>Glomeromycotina</taxon>
        <taxon>Glomeromycetes</taxon>
        <taxon>Diversisporales</taxon>
        <taxon>Acaulosporaceae</taxon>
        <taxon>Acaulospora</taxon>
    </lineage>
</organism>
<accession>A0A9N8WDW4</accession>
<feature type="non-terminal residue" evidence="1">
    <location>
        <position position="63"/>
    </location>
</feature>
<proteinExistence type="predicted"/>